<dbReference type="Proteomes" id="UP000053573">
    <property type="component" value="Unassembled WGS sequence"/>
</dbReference>
<accession>A0A0H1BBV9</accession>
<organism evidence="1 2">
    <name type="scientific">Blastomyces silverae</name>
    <dbReference type="NCBI Taxonomy" id="2060906"/>
    <lineage>
        <taxon>Eukaryota</taxon>
        <taxon>Fungi</taxon>
        <taxon>Dikarya</taxon>
        <taxon>Ascomycota</taxon>
        <taxon>Pezizomycotina</taxon>
        <taxon>Eurotiomycetes</taxon>
        <taxon>Eurotiomycetidae</taxon>
        <taxon>Onygenales</taxon>
        <taxon>Ajellomycetaceae</taxon>
        <taxon>Blastomyces</taxon>
    </lineage>
</organism>
<name>A0A0H1BBV9_9EURO</name>
<gene>
    <name evidence="1" type="ORF">EMPG_16050</name>
</gene>
<comment type="caution">
    <text evidence="1">The sequence shown here is derived from an EMBL/GenBank/DDBJ whole genome shotgun (WGS) entry which is preliminary data.</text>
</comment>
<sequence>MGHAEISVITRNENIPTLLKITPTPTWHTLLDHPWGISIAQVDRGGPWFQSGQGHHGQCLRVNGGGKGPAYAKLTLMNAERWGKCMEEINMTAARAGCEPWA</sequence>
<protein>
    <submittedName>
        <fullName evidence="1">Uncharacterized protein</fullName>
    </submittedName>
</protein>
<dbReference type="AlphaFoldDB" id="A0A0H1BBV9"/>
<proteinExistence type="predicted"/>
<keyword evidence="2" id="KW-1185">Reference proteome</keyword>
<dbReference type="EMBL" id="LDEV01002583">
    <property type="protein sequence ID" value="KLJ08507.1"/>
    <property type="molecule type" value="Genomic_DNA"/>
</dbReference>
<reference evidence="2" key="1">
    <citation type="journal article" date="2015" name="PLoS Genet.">
        <title>The dynamic genome and transcriptome of the human fungal pathogen Blastomyces and close relative Emmonsia.</title>
        <authorList>
            <person name="Munoz J.F."/>
            <person name="Gauthier G.M."/>
            <person name="Desjardins C.A."/>
            <person name="Gallo J.E."/>
            <person name="Holder J."/>
            <person name="Sullivan T.D."/>
            <person name="Marty A.J."/>
            <person name="Carmen J.C."/>
            <person name="Chen Z."/>
            <person name="Ding L."/>
            <person name="Gujja S."/>
            <person name="Magrini V."/>
            <person name="Misas E."/>
            <person name="Mitreva M."/>
            <person name="Priest M."/>
            <person name="Saif S."/>
            <person name="Whiston E.A."/>
            <person name="Young S."/>
            <person name="Zeng Q."/>
            <person name="Goldman W.E."/>
            <person name="Mardis E.R."/>
            <person name="Taylor J.W."/>
            <person name="McEwen J.G."/>
            <person name="Clay O.K."/>
            <person name="Klein B.S."/>
            <person name="Cuomo C.A."/>
        </authorList>
    </citation>
    <scope>NUCLEOTIDE SEQUENCE [LARGE SCALE GENOMIC DNA]</scope>
    <source>
        <strain evidence="2">UAMH 139</strain>
    </source>
</reference>
<evidence type="ECO:0000313" key="2">
    <source>
        <dbReference type="Proteomes" id="UP000053573"/>
    </source>
</evidence>
<evidence type="ECO:0000313" key="1">
    <source>
        <dbReference type="EMBL" id="KLJ08507.1"/>
    </source>
</evidence>